<evidence type="ECO:0000313" key="1">
    <source>
        <dbReference type="EMBL" id="MFC5402340.1"/>
    </source>
</evidence>
<keyword evidence="2" id="KW-1185">Reference proteome</keyword>
<protein>
    <submittedName>
        <fullName evidence="1">Uncharacterized protein</fullName>
    </submittedName>
</protein>
<reference evidence="2" key="1">
    <citation type="journal article" date="2019" name="Int. J. Syst. Evol. Microbiol.">
        <title>The Global Catalogue of Microorganisms (GCM) 10K type strain sequencing project: providing services to taxonomists for standard genome sequencing and annotation.</title>
        <authorList>
            <consortium name="The Broad Institute Genomics Platform"/>
            <consortium name="The Broad Institute Genome Sequencing Center for Infectious Disease"/>
            <person name="Wu L."/>
            <person name="Ma J."/>
        </authorList>
    </citation>
    <scope>NUCLEOTIDE SEQUENCE [LARGE SCALE GENOMIC DNA]</scope>
    <source>
        <strain evidence="2">CGMCC 1.18575</strain>
    </source>
</reference>
<organism evidence="1 2">
    <name type="scientific">Cohnella soli</name>
    <dbReference type="NCBI Taxonomy" id="425005"/>
    <lineage>
        <taxon>Bacteria</taxon>
        <taxon>Bacillati</taxon>
        <taxon>Bacillota</taxon>
        <taxon>Bacilli</taxon>
        <taxon>Bacillales</taxon>
        <taxon>Paenibacillaceae</taxon>
        <taxon>Cohnella</taxon>
    </lineage>
</organism>
<dbReference type="RefSeq" id="WP_378130700.1">
    <property type="nucleotide sequence ID" value="NZ_JBHSMI010000012.1"/>
</dbReference>
<evidence type="ECO:0000313" key="2">
    <source>
        <dbReference type="Proteomes" id="UP001596113"/>
    </source>
</evidence>
<accession>A0ABW0HM82</accession>
<name>A0ABW0HM82_9BACL</name>
<proteinExistence type="predicted"/>
<dbReference type="Proteomes" id="UP001596113">
    <property type="component" value="Unassembled WGS sequence"/>
</dbReference>
<dbReference type="EMBL" id="JBHSMI010000012">
    <property type="protein sequence ID" value="MFC5402340.1"/>
    <property type="molecule type" value="Genomic_DNA"/>
</dbReference>
<sequence>MSTNDLSFCKDCGKPEWRSLDEFDSIISECICESARVKCDLCMHRFLRKDMSLNDMFLSLCKMCNQAEPHLMDNLAVARFNPSDRPAAMLCVQEIDGMLQLTMRAYHLGVSIVFPAMTKQNLVARWLFGPVDPSKEEPESNFLFDAAFLRMMDDYMGKSEVASIRRTLMERAKAEAPQGDPISC</sequence>
<comment type="caution">
    <text evidence="1">The sequence shown here is derived from an EMBL/GenBank/DDBJ whole genome shotgun (WGS) entry which is preliminary data.</text>
</comment>
<gene>
    <name evidence="1" type="ORF">ACFPOF_06285</name>
</gene>